<dbReference type="InterPro" id="IPR013128">
    <property type="entry name" value="Peptidase_C1A"/>
</dbReference>
<evidence type="ECO:0000256" key="4">
    <source>
        <dbReference type="ARBA" id="ARBA00022807"/>
    </source>
</evidence>
<feature type="domain" description="Peptidase C1A papain C-terminal" evidence="8">
    <location>
        <begin position="119"/>
        <end position="334"/>
    </location>
</feature>
<feature type="chain" id="PRO_5041941583" description="Cathepsin L" evidence="7">
    <location>
        <begin position="21"/>
        <end position="335"/>
    </location>
</feature>
<dbReference type="InterPro" id="IPR038765">
    <property type="entry name" value="Papain-like_cys_pep_sf"/>
</dbReference>
<dbReference type="PROSITE" id="PS00139">
    <property type="entry name" value="THIOL_PROTEASE_CYS"/>
    <property type="match status" value="1"/>
</dbReference>
<proteinExistence type="inferred from homology"/>
<name>A0AAE0TBP8_9BIVA</name>
<dbReference type="GO" id="GO:0006508">
    <property type="term" value="P:proteolysis"/>
    <property type="evidence" value="ECO:0007669"/>
    <property type="project" value="UniProtKB-KW"/>
</dbReference>
<dbReference type="GO" id="GO:0008234">
    <property type="term" value="F:cysteine-type peptidase activity"/>
    <property type="evidence" value="ECO:0007669"/>
    <property type="project" value="UniProtKB-KW"/>
</dbReference>
<dbReference type="CDD" id="cd02248">
    <property type="entry name" value="Peptidase_C1A"/>
    <property type="match status" value="1"/>
</dbReference>
<dbReference type="FunFam" id="3.90.70.10:FF:000006">
    <property type="entry name" value="Cathepsin S"/>
    <property type="match status" value="1"/>
</dbReference>
<dbReference type="SMART" id="SM00848">
    <property type="entry name" value="Inhibitor_I29"/>
    <property type="match status" value="1"/>
</dbReference>
<dbReference type="InterPro" id="IPR013201">
    <property type="entry name" value="Prot_inhib_I29"/>
</dbReference>
<protein>
    <recommendedName>
        <fullName evidence="12">Cathepsin L</fullName>
    </recommendedName>
</protein>
<dbReference type="AlphaFoldDB" id="A0AAE0TBP8"/>
<evidence type="ECO:0000256" key="7">
    <source>
        <dbReference type="SAM" id="SignalP"/>
    </source>
</evidence>
<evidence type="ECO:0008006" key="12">
    <source>
        <dbReference type="Google" id="ProtNLM"/>
    </source>
</evidence>
<dbReference type="PROSITE" id="PS00639">
    <property type="entry name" value="THIOL_PROTEASE_HIS"/>
    <property type="match status" value="1"/>
</dbReference>
<keyword evidence="6" id="KW-1015">Disulfide bond</keyword>
<keyword evidence="4" id="KW-0788">Thiol protease</keyword>
<sequence length="335" mass="37612">MKFFAITLFLEVIFITQSLSIELNHDFDQEWEQFKITYRRKYKEDEELIRRGIWERAVKLIETHNLEADRGKHTYWMGVNEYADLTVEEWKNMSGFVMKTGGSKITCGKYSSPIKPSDLPKAIDWRAKGYVTKVANQGQCGSCWAFAANGALEGQHYKKTRKLIALSAQNLMDCSRSYGNDGCCGGLMDYAFQYIVDNHGIDTELSYPYLAKDDTNCHFNKSSIGATEVGCMDINEGSEDDLQKAVATVGPVAMAMDAVESFVYYKSGVYSDPTCQASSVNHAMLVTGYGVYQGKQYWMLKNSFGTSWGMNGYMMIARNKNNMCGVATVASFPTV</sequence>
<comment type="caution">
    <text evidence="10">The sequence shown here is derived from an EMBL/GenBank/DDBJ whole genome shotgun (WGS) entry which is preliminary data.</text>
</comment>
<dbReference type="SUPFAM" id="SSF54001">
    <property type="entry name" value="Cysteine proteinases"/>
    <property type="match status" value="1"/>
</dbReference>
<dbReference type="PRINTS" id="PR00705">
    <property type="entry name" value="PAPAIN"/>
</dbReference>
<evidence type="ECO:0000259" key="9">
    <source>
        <dbReference type="SMART" id="SM00848"/>
    </source>
</evidence>
<keyword evidence="5" id="KW-0865">Zymogen</keyword>
<dbReference type="SMART" id="SM00645">
    <property type="entry name" value="Pept_C1"/>
    <property type="match status" value="1"/>
</dbReference>
<feature type="domain" description="Cathepsin propeptide inhibitor" evidence="9">
    <location>
        <begin position="31"/>
        <end position="90"/>
    </location>
</feature>
<dbReference type="Pfam" id="PF08246">
    <property type="entry name" value="Inhibitor_I29"/>
    <property type="match status" value="1"/>
</dbReference>
<evidence type="ECO:0000256" key="2">
    <source>
        <dbReference type="ARBA" id="ARBA00022670"/>
    </source>
</evidence>
<dbReference type="InterPro" id="IPR025660">
    <property type="entry name" value="Pept_his_AS"/>
</dbReference>
<keyword evidence="2" id="KW-0645">Protease</keyword>
<feature type="signal peptide" evidence="7">
    <location>
        <begin position="1"/>
        <end position="20"/>
    </location>
</feature>
<keyword evidence="11" id="KW-1185">Reference proteome</keyword>
<reference evidence="10" key="1">
    <citation type="journal article" date="2021" name="Genome Biol. Evol.">
        <title>A High-Quality Reference Genome for a Parasitic Bivalve with Doubly Uniparental Inheritance (Bivalvia: Unionida).</title>
        <authorList>
            <person name="Smith C.H."/>
        </authorList>
    </citation>
    <scope>NUCLEOTIDE SEQUENCE</scope>
    <source>
        <strain evidence="10">CHS0354</strain>
    </source>
</reference>
<dbReference type="InterPro" id="IPR000169">
    <property type="entry name" value="Pept_cys_AS"/>
</dbReference>
<dbReference type="PANTHER" id="PTHR12411">
    <property type="entry name" value="CYSTEINE PROTEASE FAMILY C1-RELATED"/>
    <property type="match status" value="1"/>
</dbReference>
<dbReference type="Pfam" id="PF00112">
    <property type="entry name" value="Peptidase_C1"/>
    <property type="match status" value="1"/>
</dbReference>
<evidence type="ECO:0000256" key="3">
    <source>
        <dbReference type="ARBA" id="ARBA00022801"/>
    </source>
</evidence>
<keyword evidence="3" id="KW-0378">Hydrolase</keyword>
<accession>A0AAE0TBP8</accession>
<comment type="similarity">
    <text evidence="1">Belongs to the peptidase C1 family.</text>
</comment>
<gene>
    <name evidence="10" type="ORF">CHS0354_039137</name>
</gene>
<dbReference type="InterPro" id="IPR000668">
    <property type="entry name" value="Peptidase_C1A_C"/>
</dbReference>
<dbReference type="EMBL" id="JAEAOA010002285">
    <property type="protein sequence ID" value="KAK3607083.1"/>
    <property type="molecule type" value="Genomic_DNA"/>
</dbReference>
<dbReference type="Gene3D" id="3.90.70.10">
    <property type="entry name" value="Cysteine proteinases"/>
    <property type="match status" value="1"/>
</dbReference>
<evidence type="ECO:0000259" key="8">
    <source>
        <dbReference type="SMART" id="SM00645"/>
    </source>
</evidence>
<dbReference type="InterPro" id="IPR039417">
    <property type="entry name" value="Peptidase_C1A_papain-like"/>
</dbReference>
<evidence type="ECO:0000256" key="5">
    <source>
        <dbReference type="ARBA" id="ARBA00023145"/>
    </source>
</evidence>
<reference evidence="10" key="2">
    <citation type="journal article" date="2021" name="Genome Biol. Evol.">
        <title>Developing a high-quality reference genome for a parasitic bivalve with doubly uniparental inheritance (Bivalvia: Unionida).</title>
        <authorList>
            <person name="Smith C.H."/>
        </authorList>
    </citation>
    <scope>NUCLEOTIDE SEQUENCE</scope>
    <source>
        <strain evidence="10">CHS0354</strain>
        <tissue evidence="10">Mantle</tissue>
    </source>
</reference>
<evidence type="ECO:0000256" key="6">
    <source>
        <dbReference type="ARBA" id="ARBA00023157"/>
    </source>
</evidence>
<organism evidence="10 11">
    <name type="scientific">Potamilus streckersoni</name>
    <dbReference type="NCBI Taxonomy" id="2493646"/>
    <lineage>
        <taxon>Eukaryota</taxon>
        <taxon>Metazoa</taxon>
        <taxon>Spiralia</taxon>
        <taxon>Lophotrochozoa</taxon>
        <taxon>Mollusca</taxon>
        <taxon>Bivalvia</taxon>
        <taxon>Autobranchia</taxon>
        <taxon>Heteroconchia</taxon>
        <taxon>Palaeoheterodonta</taxon>
        <taxon>Unionida</taxon>
        <taxon>Unionoidea</taxon>
        <taxon>Unionidae</taxon>
        <taxon>Ambleminae</taxon>
        <taxon>Lampsilini</taxon>
        <taxon>Potamilus</taxon>
    </lineage>
</organism>
<reference evidence="10" key="3">
    <citation type="submission" date="2023-05" db="EMBL/GenBank/DDBJ databases">
        <authorList>
            <person name="Smith C.H."/>
        </authorList>
    </citation>
    <scope>NUCLEOTIDE SEQUENCE</scope>
    <source>
        <strain evidence="10">CHS0354</strain>
        <tissue evidence="10">Mantle</tissue>
    </source>
</reference>
<evidence type="ECO:0000313" key="10">
    <source>
        <dbReference type="EMBL" id="KAK3607083.1"/>
    </source>
</evidence>
<dbReference type="Proteomes" id="UP001195483">
    <property type="component" value="Unassembled WGS sequence"/>
</dbReference>
<evidence type="ECO:0000313" key="11">
    <source>
        <dbReference type="Proteomes" id="UP001195483"/>
    </source>
</evidence>
<keyword evidence="7" id="KW-0732">Signal</keyword>
<evidence type="ECO:0000256" key="1">
    <source>
        <dbReference type="ARBA" id="ARBA00008455"/>
    </source>
</evidence>